<dbReference type="AlphaFoldDB" id="D5XF98"/>
<evidence type="ECO:0000313" key="1">
    <source>
        <dbReference type="EMBL" id="ADG82319.1"/>
    </source>
</evidence>
<dbReference type="eggNOG" id="COG2856">
    <property type="taxonomic scope" value="Bacteria"/>
</dbReference>
<dbReference type="RefSeq" id="WP_013120336.1">
    <property type="nucleotide sequence ID" value="NC_014152.1"/>
</dbReference>
<dbReference type="HOGENOM" id="CLU_1052535_0_0_9"/>
<dbReference type="Gene3D" id="1.10.10.2910">
    <property type="match status" value="1"/>
</dbReference>
<organism evidence="1 2">
    <name type="scientific">Thermincola potens (strain JR)</name>
    <dbReference type="NCBI Taxonomy" id="635013"/>
    <lineage>
        <taxon>Bacteria</taxon>
        <taxon>Bacillati</taxon>
        <taxon>Bacillota</taxon>
        <taxon>Clostridia</taxon>
        <taxon>Eubacteriales</taxon>
        <taxon>Thermincolaceae</taxon>
        <taxon>Thermincola</taxon>
    </lineage>
</organism>
<dbReference type="OrthoDB" id="2030399at2"/>
<dbReference type="Proteomes" id="UP000002377">
    <property type="component" value="Chromosome"/>
</dbReference>
<name>D5XF98_THEPJ</name>
<dbReference type="KEGG" id="tjr:TherJR_1464"/>
<protein>
    <recommendedName>
        <fullName evidence="3">IrrE N-terminal-like domain-containing protein</fullName>
    </recommendedName>
</protein>
<sequence length="268" mass="31742">MHITSQNLDETIQTNRKIKKEVRDRIQFMERYLKKIRIHSPEKQALQILKEHNLIQIPIPDRDWGGAIYELPNGHKIPVINTAQPRLYQYFIYWHEIYHLTEESATDITHNISTELDLADRKADYFASQMLISNDLYDYYHQLKYEDFIDRIASCMDTFKAPFKAILIELYELALEFSNLSLQNEIKKHFDLQLSPDAWENIFKGLSLDESLVKPTYIVDFGTLKGLIQEKSERHPDVELYNENKEFVLNLEAKFSRIKEAWENGQLS</sequence>
<dbReference type="EMBL" id="CP002028">
    <property type="protein sequence ID" value="ADG82319.1"/>
    <property type="molecule type" value="Genomic_DNA"/>
</dbReference>
<gene>
    <name evidence="1" type="ordered locus">TherJR_1464</name>
</gene>
<reference evidence="1 2" key="1">
    <citation type="submission" date="2010-05" db="EMBL/GenBank/DDBJ databases">
        <title>Complete sequence of Thermincola sp. JR.</title>
        <authorList>
            <consortium name="US DOE Joint Genome Institute"/>
            <person name="Lucas S."/>
            <person name="Copeland A."/>
            <person name="Lapidus A."/>
            <person name="Cheng J.-F."/>
            <person name="Bruce D."/>
            <person name="Goodwin L."/>
            <person name="Pitluck S."/>
            <person name="Chertkov O."/>
            <person name="Detter J.C."/>
            <person name="Han C."/>
            <person name="Tapia R."/>
            <person name="Land M."/>
            <person name="Hauser L."/>
            <person name="Kyrpides N."/>
            <person name="Mikhailova N."/>
            <person name="Hazen T.C."/>
            <person name="Woyke T."/>
        </authorList>
    </citation>
    <scope>NUCLEOTIDE SEQUENCE [LARGE SCALE GENOMIC DNA]</scope>
    <source>
        <strain evidence="1 2">JR</strain>
    </source>
</reference>
<evidence type="ECO:0008006" key="3">
    <source>
        <dbReference type="Google" id="ProtNLM"/>
    </source>
</evidence>
<evidence type="ECO:0000313" key="2">
    <source>
        <dbReference type="Proteomes" id="UP000002377"/>
    </source>
</evidence>
<accession>D5XF98</accession>
<keyword evidence="2" id="KW-1185">Reference proteome</keyword>
<dbReference type="STRING" id="635013.TherJR_1464"/>
<proteinExistence type="predicted"/>